<dbReference type="PANTHER" id="PTHR15239:SF6">
    <property type="entry name" value="RIBOSOME QUALITY CONTROL COMPLEX SUBUNIT NEMF"/>
    <property type="match status" value="1"/>
</dbReference>
<dbReference type="EMBL" id="AP006491">
    <property type="protein sequence ID" value="BAM80056.1"/>
    <property type="molecule type" value="Genomic_DNA"/>
</dbReference>
<dbReference type="Pfam" id="PF05833">
    <property type="entry name" value="NFACT_N"/>
    <property type="match status" value="1"/>
</dbReference>
<dbReference type="RefSeq" id="XP_005536342.1">
    <property type="nucleotide sequence ID" value="XM_005536285.1"/>
</dbReference>
<evidence type="ECO:0000313" key="4">
    <source>
        <dbReference type="Proteomes" id="UP000007014"/>
    </source>
</evidence>
<dbReference type="GO" id="GO:0043023">
    <property type="term" value="F:ribosomal large subunit binding"/>
    <property type="evidence" value="ECO:0007669"/>
    <property type="project" value="TreeGrafter"/>
</dbReference>
<sequence length="794" mass="88647">MVLISFVLHRQRTTRHEKKLQLDERQRCSRRVSTAVVAGRRCLPALCGADAKIAFLSGTQEHDVVCVGWMGASWTLWRAEYLSDNRLHFGFVPVGFPCRSRQRCVGKSLRQCGALRTRQRLLQPPPPLDYTSVAALVHSVKQRTVPGRLETVLQPDARTLYLGLRTLEIPRVWLTLSWHPQLARLTAVPERKGSGNQNDALRYGVPKAFQAESMPYSVSNVLRSREFRDLILCDCRAPLAFERLVEFDLARRPGEEPILRIILELVGTRSNLVVLGGMDRLGGRDSGDILACGYQLAEGKSDRPFRVGDRYVYPATVQASSSRMPSVYRDEEPWRERLVATASGDLIWRGLTRAFVGLSSALAQDMVSSALGSDALERCTEELEASEWHALFSNWLAWLSALERHDFAPHRKVGGALAEKASGRTSYSMVRWPNEAPFVPTDASDLIADLFDRYEVCVYAESMGKRLRRELAPKLKRVRNALAQYTNRLAEAEHADQLRARGDLLMAWQHLWQPGETSLRPPSEAASAFESWKGDGLNAVLEIAPGRTPVEEAQACYQRSRKLRRAVQALAPLEQAARRELEHLEHLEYMISVALDYGQDPDLELLQEVFNELHLAQAPKSGKSVPSKRGSPTRRDAKAKGASNARLLDRCIQLQAATEGSRILCGKSQHQNDYLTFRVATESDLWFHAQGCAGSHCILRMPPGFVASTDDVQLASDVAAYFSKARLQKSVPVVYTQIKYVRRADAPGTVKYANERVIFGEPDRARAFVEERSAIELSSASSSASSAVESGDET</sequence>
<dbReference type="OrthoDB" id="436717at2759"/>
<dbReference type="GO" id="GO:0072344">
    <property type="term" value="P:rescue of stalled ribosome"/>
    <property type="evidence" value="ECO:0007669"/>
    <property type="project" value="TreeGrafter"/>
</dbReference>
<keyword evidence="4" id="KW-1185">Reference proteome</keyword>
<proteinExistence type="predicted"/>
<protein>
    <submittedName>
        <fullName evidence="3">Probable fibronectin-binding protein</fullName>
    </submittedName>
</protein>
<dbReference type="Pfam" id="PF05670">
    <property type="entry name" value="NFACT-R_1"/>
    <property type="match status" value="1"/>
</dbReference>
<dbReference type="eggNOG" id="ENOG502S3BZ">
    <property type="taxonomic scope" value="Eukaryota"/>
</dbReference>
<dbReference type="Proteomes" id="UP000007014">
    <property type="component" value="Chromosome 9"/>
</dbReference>
<dbReference type="GO" id="GO:0000049">
    <property type="term" value="F:tRNA binding"/>
    <property type="evidence" value="ECO:0007669"/>
    <property type="project" value="TreeGrafter"/>
</dbReference>
<dbReference type="InterPro" id="IPR008532">
    <property type="entry name" value="NFACT_RNA-bd"/>
</dbReference>
<dbReference type="HOGENOM" id="CLU_022481_1_0_1"/>
<reference evidence="3 4" key="2">
    <citation type="journal article" date="2007" name="BMC Biol.">
        <title>A 100%-complete sequence reveals unusually simple genomic features in the hot-spring red alga Cyanidioschyzon merolae.</title>
        <authorList>
            <person name="Nozaki H."/>
            <person name="Takano H."/>
            <person name="Misumi O."/>
            <person name="Terasawa K."/>
            <person name="Matsuzaki M."/>
            <person name="Maruyama S."/>
            <person name="Nishida K."/>
            <person name="Yagisawa F."/>
            <person name="Yoshida Y."/>
            <person name="Fujiwara T."/>
            <person name="Takio S."/>
            <person name="Tamura K."/>
            <person name="Chung S.J."/>
            <person name="Nakamura S."/>
            <person name="Kuroiwa H."/>
            <person name="Tanaka K."/>
            <person name="Sato N."/>
            <person name="Kuroiwa T."/>
        </authorList>
    </citation>
    <scope>NUCLEOTIDE SEQUENCE [LARGE SCALE GENOMIC DNA]</scope>
    <source>
        <strain evidence="3 4">10D</strain>
    </source>
</reference>
<dbReference type="PANTHER" id="PTHR15239">
    <property type="entry name" value="NUCLEAR EXPORT MEDIATOR FACTOR NEMF"/>
    <property type="match status" value="1"/>
</dbReference>
<gene>
    <name evidence="3" type="ORF">CYME_CMI179C</name>
</gene>
<dbReference type="Gene3D" id="2.30.310.10">
    <property type="entry name" value="ibrinogen binding protein from staphylococcus aureus domain"/>
    <property type="match status" value="1"/>
</dbReference>
<dbReference type="Gramene" id="CMI179CT">
    <property type="protein sequence ID" value="CMI179CT"/>
    <property type="gene ID" value="CMI179C"/>
</dbReference>
<evidence type="ECO:0000256" key="1">
    <source>
        <dbReference type="SAM" id="MobiDB-lite"/>
    </source>
</evidence>
<name>M1UR44_CYAM1</name>
<dbReference type="AlphaFoldDB" id="M1UR44"/>
<accession>M1UR44</accession>
<dbReference type="InterPro" id="IPR051608">
    <property type="entry name" value="RQC_Subunit_NEMF"/>
</dbReference>
<reference evidence="3 4" key="1">
    <citation type="journal article" date="2004" name="Nature">
        <title>Genome sequence of the ultrasmall unicellular red alga Cyanidioschyzon merolae 10D.</title>
        <authorList>
            <person name="Matsuzaki M."/>
            <person name="Misumi O."/>
            <person name="Shin-i T."/>
            <person name="Maruyama S."/>
            <person name="Takahara M."/>
            <person name="Miyagishima S."/>
            <person name="Mori T."/>
            <person name="Nishida K."/>
            <person name="Yagisawa F."/>
            <person name="Nishida K."/>
            <person name="Yoshida Y."/>
            <person name="Nishimura Y."/>
            <person name="Nakao S."/>
            <person name="Kobayashi T."/>
            <person name="Momoyama Y."/>
            <person name="Higashiyama T."/>
            <person name="Minoda A."/>
            <person name="Sano M."/>
            <person name="Nomoto H."/>
            <person name="Oishi K."/>
            <person name="Hayashi H."/>
            <person name="Ohta F."/>
            <person name="Nishizaka S."/>
            <person name="Haga S."/>
            <person name="Miura S."/>
            <person name="Morishita T."/>
            <person name="Kabeya Y."/>
            <person name="Terasawa K."/>
            <person name="Suzuki Y."/>
            <person name="Ishii Y."/>
            <person name="Asakawa S."/>
            <person name="Takano H."/>
            <person name="Ohta N."/>
            <person name="Kuroiwa H."/>
            <person name="Tanaka K."/>
            <person name="Shimizu N."/>
            <person name="Sugano S."/>
            <person name="Sato N."/>
            <person name="Nozaki H."/>
            <person name="Ogasawara N."/>
            <person name="Kohara Y."/>
            <person name="Kuroiwa T."/>
        </authorList>
    </citation>
    <scope>NUCLEOTIDE SEQUENCE [LARGE SCALE GENOMIC DNA]</scope>
    <source>
        <strain evidence="3 4">10D</strain>
    </source>
</reference>
<evidence type="ECO:0000259" key="2">
    <source>
        <dbReference type="Pfam" id="PF05670"/>
    </source>
</evidence>
<feature type="domain" description="NFACT RNA-binding" evidence="2">
    <location>
        <begin position="658"/>
        <end position="748"/>
    </location>
</feature>
<organism evidence="3 4">
    <name type="scientific">Cyanidioschyzon merolae (strain NIES-3377 / 10D)</name>
    <name type="common">Unicellular red alga</name>
    <dbReference type="NCBI Taxonomy" id="280699"/>
    <lineage>
        <taxon>Eukaryota</taxon>
        <taxon>Rhodophyta</taxon>
        <taxon>Bangiophyceae</taxon>
        <taxon>Cyanidiales</taxon>
        <taxon>Cyanidiaceae</taxon>
        <taxon>Cyanidioschyzon</taxon>
    </lineage>
</organism>
<dbReference type="OMA" id="IPGERIM"/>
<feature type="region of interest" description="Disordered" evidence="1">
    <location>
        <begin position="617"/>
        <end position="642"/>
    </location>
</feature>
<dbReference type="KEGG" id="cme:CYME_CMI179C"/>
<evidence type="ECO:0000313" key="3">
    <source>
        <dbReference type="EMBL" id="BAM80056.1"/>
    </source>
</evidence>
<dbReference type="GO" id="GO:1990112">
    <property type="term" value="C:RQC complex"/>
    <property type="evidence" value="ECO:0007669"/>
    <property type="project" value="TreeGrafter"/>
</dbReference>
<dbReference type="GeneID" id="16993722"/>